<evidence type="ECO:0000259" key="1">
    <source>
        <dbReference type="Pfam" id="PF16998"/>
    </source>
</evidence>
<accession>A0A370DDU2</accession>
<dbReference type="Pfam" id="PF16998">
    <property type="entry name" value="17kDa_Anti_2"/>
    <property type="match status" value="1"/>
</dbReference>
<dbReference type="InterPro" id="IPR032635">
    <property type="entry name" value="Anti_2"/>
</dbReference>
<feature type="domain" description="Surface antigen" evidence="1">
    <location>
        <begin position="39"/>
        <end position="120"/>
    </location>
</feature>
<comment type="caution">
    <text evidence="2">The sequence shown here is derived from an EMBL/GenBank/DDBJ whole genome shotgun (WGS) entry which is preliminary data.</text>
</comment>
<dbReference type="EMBL" id="QFXC01000011">
    <property type="protein sequence ID" value="RDH82326.1"/>
    <property type="molecule type" value="Genomic_DNA"/>
</dbReference>
<dbReference type="AlphaFoldDB" id="A0A370DDU2"/>
<protein>
    <recommendedName>
        <fullName evidence="1">Surface antigen domain-containing protein</fullName>
    </recommendedName>
</protein>
<sequence length="121" mass="14119">MYDLNINRKLLLIAVTLLTPFQLNASNVGFLKYAVITDFTESDILKLQKEYTQVLKNNKPGDRHNWFNAETGNRGEITVIKQYKQKDSICKRLKLRNQSKKQSAVSYFNFCSIDNQWKVVN</sequence>
<evidence type="ECO:0000313" key="3">
    <source>
        <dbReference type="Proteomes" id="UP000254266"/>
    </source>
</evidence>
<keyword evidence="3" id="KW-1185">Reference proteome</keyword>
<proteinExistence type="predicted"/>
<evidence type="ECO:0000313" key="2">
    <source>
        <dbReference type="EMBL" id="RDH82326.1"/>
    </source>
</evidence>
<organism evidence="2 3">
    <name type="scientific">endosymbiont of Galathealinum brachiosum</name>
    <dbReference type="NCBI Taxonomy" id="2200906"/>
    <lineage>
        <taxon>Bacteria</taxon>
        <taxon>Pseudomonadati</taxon>
        <taxon>Pseudomonadota</taxon>
        <taxon>Gammaproteobacteria</taxon>
        <taxon>sulfur-oxidizing symbionts</taxon>
    </lineage>
</organism>
<name>A0A370DDU2_9GAMM</name>
<gene>
    <name evidence="2" type="ORF">DIZ80_08475</name>
</gene>
<reference evidence="2 3" key="1">
    <citation type="journal article" date="2018" name="ISME J.">
        <title>Endosymbiont genomes yield clues of tubeworm success.</title>
        <authorList>
            <person name="Li Y."/>
            <person name="Liles M.R."/>
            <person name="Halanych K.M."/>
        </authorList>
    </citation>
    <scope>NUCLEOTIDE SEQUENCE [LARGE SCALE GENOMIC DNA]</scope>
    <source>
        <strain evidence="2">A1464</strain>
    </source>
</reference>
<dbReference type="Proteomes" id="UP000254266">
    <property type="component" value="Unassembled WGS sequence"/>
</dbReference>